<dbReference type="Proteomes" id="UP000477311">
    <property type="component" value="Unassembled WGS sequence"/>
</dbReference>
<name>A0A6M1RWU9_9BACT</name>
<dbReference type="EMBL" id="JAAKYA010000077">
    <property type="protein sequence ID" value="NGO39931.1"/>
    <property type="molecule type" value="Genomic_DNA"/>
</dbReference>
<keyword evidence="2" id="KW-1185">Reference proteome</keyword>
<gene>
    <name evidence="1" type="ORF">G4L39_11095</name>
</gene>
<accession>A0A6M1RWU9</accession>
<evidence type="ECO:0000313" key="2">
    <source>
        <dbReference type="Proteomes" id="UP000477311"/>
    </source>
</evidence>
<dbReference type="RefSeq" id="WP_205880964.1">
    <property type="nucleotide sequence ID" value="NZ_JAAKYA010000077.1"/>
</dbReference>
<proteinExistence type="predicted"/>
<dbReference type="PROSITE" id="PS51257">
    <property type="entry name" value="PROKAR_LIPOPROTEIN"/>
    <property type="match status" value="1"/>
</dbReference>
<reference evidence="1 2" key="1">
    <citation type="submission" date="2020-02" db="EMBL/GenBank/DDBJ databases">
        <title>Draft genome sequence of Limisphaera ngatamarikiensis NGM72.4T, a thermophilic Verrucomicrobia grouped in subdivision 3.</title>
        <authorList>
            <person name="Carere C.R."/>
            <person name="Steen J."/>
            <person name="Hugenholtz P."/>
            <person name="Stott M.B."/>
        </authorList>
    </citation>
    <scope>NUCLEOTIDE SEQUENCE [LARGE SCALE GENOMIC DNA]</scope>
    <source>
        <strain evidence="1 2">NGM72.4</strain>
    </source>
</reference>
<organism evidence="1 2">
    <name type="scientific">Limisphaera ngatamarikiensis</name>
    <dbReference type="NCBI Taxonomy" id="1324935"/>
    <lineage>
        <taxon>Bacteria</taxon>
        <taxon>Pseudomonadati</taxon>
        <taxon>Verrucomicrobiota</taxon>
        <taxon>Verrucomicrobiia</taxon>
        <taxon>Limisphaerales</taxon>
        <taxon>Limisphaeraceae</taxon>
        <taxon>Limisphaera</taxon>
    </lineage>
</organism>
<protein>
    <submittedName>
        <fullName evidence="1">Uncharacterized protein</fullName>
    </submittedName>
</protein>
<evidence type="ECO:0000313" key="1">
    <source>
        <dbReference type="EMBL" id="NGO39931.1"/>
    </source>
</evidence>
<sequence length="358" mass="39021">MHPWLKQQGNIWRSALPWLALGLAATLWTGCRREQVQVYEVPKDAGTTAAAFPHGELGGPKPRLEYNVPTGWLEQPARAMRAASFLVGDPHGEHADLGVIPLRGLTGRTLEMWNLWRQQLGLPEGSAEEMDQSATPVTVDGHPGRLFDLVTTEPPPGETQRIRILGAMVDVNDVAWFFKMTGRDTFVSNQKPAFVSWLGSVKFLPDAGAAPTAESGSTPDLPNWQVPAAWKPAPPGQFLVAKYVAGEGEQQVEINISQSAGEGGGWVGNVNRWRRQLGLTEAGAEEIRQQTVSLSLAQGQGMQIELTGTDVRKGTPARVVGVMVPLADRTWFYKLMGPPAAVEEQKAAFLQFVQSARY</sequence>
<comment type="caution">
    <text evidence="1">The sequence shown here is derived from an EMBL/GenBank/DDBJ whole genome shotgun (WGS) entry which is preliminary data.</text>
</comment>
<dbReference type="AlphaFoldDB" id="A0A6M1RWU9"/>